<dbReference type="EMBL" id="QJTF01000016">
    <property type="protein sequence ID" value="PYE87064.1"/>
    <property type="molecule type" value="Genomic_DNA"/>
</dbReference>
<feature type="region of interest" description="Disordered" evidence="1">
    <location>
        <begin position="89"/>
        <end position="158"/>
    </location>
</feature>
<organism evidence="3 4">
    <name type="scientific">Phyllobacterium leguminum</name>
    <dbReference type="NCBI Taxonomy" id="314237"/>
    <lineage>
        <taxon>Bacteria</taxon>
        <taxon>Pseudomonadati</taxon>
        <taxon>Pseudomonadota</taxon>
        <taxon>Alphaproteobacteria</taxon>
        <taxon>Hyphomicrobiales</taxon>
        <taxon>Phyllobacteriaceae</taxon>
        <taxon>Phyllobacterium</taxon>
    </lineage>
</organism>
<evidence type="ECO:0000313" key="4">
    <source>
        <dbReference type="Proteomes" id="UP000247454"/>
    </source>
</evidence>
<reference evidence="3 4" key="1">
    <citation type="submission" date="2018-06" db="EMBL/GenBank/DDBJ databases">
        <title>Genomic Encyclopedia of Type Strains, Phase III (KMG-III): the genomes of soil and plant-associated and newly described type strains.</title>
        <authorList>
            <person name="Whitman W."/>
        </authorList>
    </citation>
    <scope>NUCLEOTIDE SEQUENCE [LARGE SCALE GENOMIC DNA]</scope>
    <source>
        <strain evidence="3 4">ORS 1419</strain>
    </source>
</reference>
<feature type="chain" id="PRO_5016290707" description="PXPV repeat-containing protein" evidence="2">
    <location>
        <begin position="21"/>
        <end position="175"/>
    </location>
</feature>
<protein>
    <recommendedName>
        <fullName evidence="5">PXPV repeat-containing protein</fullName>
    </recommendedName>
</protein>
<dbReference type="Proteomes" id="UP000247454">
    <property type="component" value="Unassembled WGS sequence"/>
</dbReference>
<feature type="signal peptide" evidence="2">
    <location>
        <begin position="1"/>
        <end position="20"/>
    </location>
</feature>
<evidence type="ECO:0000313" key="3">
    <source>
        <dbReference type="EMBL" id="PYE87064.1"/>
    </source>
</evidence>
<keyword evidence="2" id="KW-0732">Signal</keyword>
<accession>A0A318TF36</accession>
<evidence type="ECO:0000256" key="2">
    <source>
        <dbReference type="SAM" id="SignalP"/>
    </source>
</evidence>
<proteinExistence type="predicted"/>
<comment type="caution">
    <text evidence="3">The sequence shown here is derived from an EMBL/GenBank/DDBJ whole genome shotgun (WGS) entry which is preliminary data.</text>
</comment>
<dbReference type="AlphaFoldDB" id="A0A318TF36"/>
<keyword evidence="4" id="KW-1185">Reference proteome</keyword>
<name>A0A318TF36_9HYPH</name>
<dbReference type="PROSITE" id="PS51257">
    <property type="entry name" value="PROKAR_LIPOPROTEIN"/>
    <property type="match status" value="1"/>
</dbReference>
<evidence type="ECO:0000256" key="1">
    <source>
        <dbReference type="SAM" id="MobiDB-lite"/>
    </source>
</evidence>
<dbReference type="RefSeq" id="WP_110752894.1">
    <property type="nucleotide sequence ID" value="NZ_QJTF01000016.1"/>
</dbReference>
<sequence>MPGKSVAIAAVICVAGLALSGCVTETGYYAGYYGPAYDGYGPAYDGYYGPAYGGYYDDGFYYGRNSWRQWSIPSRPAYTVPATPSRPAYIPGRRFPPLNPARPDDTRPGRPAPMIGQGAIVPATPASPASIPGLPIQRLNPARPDDARPARPAPMIGQGATLVPSKAKRCIDGSC</sequence>
<evidence type="ECO:0008006" key="5">
    <source>
        <dbReference type="Google" id="ProtNLM"/>
    </source>
</evidence>
<gene>
    <name evidence="3" type="ORF">C7477_11622</name>
</gene>